<proteinExistence type="predicted"/>
<accession>A0A7X0IU61</accession>
<evidence type="ECO:0000313" key="3">
    <source>
        <dbReference type="Proteomes" id="UP000565576"/>
    </source>
</evidence>
<feature type="signal peptide" evidence="1">
    <location>
        <begin position="1"/>
        <end position="29"/>
    </location>
</feature>
<name>A0A7X0IU61_9HYPH</name>
<dbReference type="RefSeq" id="WP_184707951.1">
    <property type="nucleotide sequence ID" value="NZ_JACHBG010000012.1"/>
</dbReference>
<keyword evidence="1" id="KW-0732">Signal</keyword>
<reference evidence="2 3" key="1">
    <citation type="submission" date="2020-08" db="EMBL/GenBank/DDBJ databases">
        <title>Genomic Encyclopedia of Type Strains, Phase IV (KMG-V): Genome sequencing to study the core and pangenomes of soil and plant-associated prokaryotes.</title>
        <authorList>
            <person name="Whitman W."/>
        </authorList>
    </citation>
    <scope>NUCLEOTIDE SEQUENCE [LARGE SCALE GENOMIC DNA]</scope>
    <source>
        <strain evidence="2 3">SEMIA 4060</strain>
    </source>
</reference>
<comment type="caution">
    <text evidence="2">The sequence shown here is derived from an EMBL/GenBank/DDBJ whole genome shotgun (WGS) entry which is preliminary data.</text>
</comment>
<feature type="chain" id="PRO_5030795340" evidence="1">
    <location>
        <begin position="30"/>
        <end position="226"/>
    </location>
</feature>
<dbReference type="AlphaFoldDB" id="A0A7X0IU61"/>
<evidence type="ECO:0000256" key="1">
    <source>
        <dbReference type="SAM" id="SignalP"/>
    </source>
</evidence>
<organism evidence="2 3">
    <name type="scientific">Rhizobium lusitanum</name>
    <dbReference type="NCBI Taxonomy" id="293958"/>
    <lineage>
        <taxon>Bacteria</taxon>
        <taxon>Pseudomonadati</taxon>
        <taxon>Pseudomonadota</taxon>
        <taxon>Alphaproteobacteria</taxon>
        <taxon>Hyphomicrobiales</taxon>
        <taxon>Rhizobiaceae</taxon>
        <taxon>Rhizobium/Agrobacterium group</taxon>
        <taxon>Rhizobium</taxon>
    </lineage>
</organism>
<dbReference type="EMBL" id="JACHBG010000012">
    <property type="protein sequence ID" value="MBB6487248.1"/>
    <property type="molecule type" value="Genomic_DNA"/>
</dbReference>
<gene>
    <name evidence="2" type="ORF">GGD46_004549</name>
</gene>
<sequence length="226" mass="23962">MASAAKHALLGVLATVLSLSQAGSAGANASPSAGDLMIWSPVKVAPRTYKTTVGFRLPLAWDVSAGVDLGLAGAINGTIPRDSRLATFWWMAVDHPGRFSNSPMREMALRVDTLNGAGSLCFGRTHSWIASEDLDMRSSRSLSLNYAGGRNEPTLITASQAVTVAVPWTGTSISASGNLKQVGSIFSSAVSFQQPIAPHLNFSASFTDPQKLTPSGNLRLDYRVRW</sequence>
<protein>
    <submittedName>
        <fullName evidence="2">Uncharacterized protein</fullName>
    </submittedName>
</protein>
<evidence type="ECO:0000313" key="2">
    <source>
        <dbReference type="EMBL" id="MBB6487248.1"/>
    </source>
</evidence>
<dbReference type="Proteomes" id="UP000565576">
    <property type="component" value="Unassembled WGS sequence"/>
</dbReference>